<dbReference type="Proteomes" id="UP001652660">
    <property type="component" value="Chromosome 2c"/>
</dbReference>
<dbReference type="GeneID" id="113724656"/>
<dbReference type="PANTHER" id="PTHR47169">
    <property type="entry name" value="OS01G0541250 PROTEIN"/>
    <property type="match status" value="1"/>
</dbReference>
<evidence type="ECO:0000313" key="3">
    <source>
        <dbReference type="RefSeq" id="XP_027103339.1"/>
    </source>
</evidence>
<gene>
    <name evidence="3" type="primary">LOC113724656</name>
</gene>
<organism evidence="2 3">
    <name type="scientific">Coffea arabica</name>
    <name type="common">Arabian coffee</name>
    <dbReference type="NCBI Taxonomy" id="13443"/>
    <lineage>
        <taxon>Eukaryota</taxon>
        <taxon>Viridiplantae</taxon>
        <taxon>Streptophyta</taxon>
        <taxon>Embryophyta</taxon>
        <taxon>Tracheophyta</taxon>
        <taxon>Spermatophyta</taxon>
        <taxon>Magnoliopsida</taxon>
        <taxon>eudicotyledons</taxon>
        <taxon>Gunneridae</taxon>
        <taxon>Pentapetalae</taxon>
        <taxon>asterids</taxon>
        <taxon>lamiids</taxon>
        <taxon>Gentianales</taxon>
        <taxon>Rubiaceae</taxon>
        <taxon>Ixoroideae</taxon>
        <taxon>Gardenieae complex</taxon>
        <taxon>Bertiereae - Coffeeae clade</taxon>
        <taxon>Coffeeae</taxon>
        <taxon>Coffea</taxon>
    </lineage>
</organism>
<evidence type="ECO:0000313" key="2">
    <source>
        <dbReference type="Proteomes" id="UP001652660"/>
    </source>
</evidence>
<accession>A0A6P6VJV6</accession>
<sequence length="393" mass="45054">MASKHKQPLLEIDLNIEFTQAHVEDGSTPKEAYNHLPDLNIDAAGDFILDLNVIPSSSMHEMLTPTQPLLDLNQEPSTLCEDNIEYVDVDTENIIGEAENQHNIQTLSNEKRRAIYHTLLEKSDNGKLKKGVTNMVASSFSVSMRTVQRIWKQAKDFGDVNHRKTGNCGRKRVQIDYDRFREIPLAERTTLSSLSNALKISQSTLSKLRKLGDIRHHSNAIKPFLKEENKIARLRFCLSMLEHDGTTHDPVFKSMHNIIHVDEKWFYMTKKSTKYYLVPDEEDPHRTIQSKNFIGKIMFLVALARPRFDPQGNEVFSGKIGVWPFVTQESAKRTSANRVVGTLQTKPITSVTREVTRSFFIEKLIPAIKAKWPRDDLRNPIFVQQDNARPHID</sequence>
<reference evidence="3" key="2">
    <citation type="submission" date="2025-08" db="UniProtKB">
        <authorList>
            <consortium name="RefSeq"/>
        </authorList>
    </citation>
    <scope>IDENTIFICATION</scope>
    <source>
        <tissue evidence="3">Leaves</tissue>
    </source>
</reference>
<dbReference type="PANTHER" id="PTHR47169:SF2">
    <property type="entry name" value="OS01G0541250 PROTEIN"/>
    <property type="match status" value="1"/>
</dbReference>
<dbReference type="AlphaFoldDB" id="A0A6P6VJV6"/>
<dbReference type="InterPro" id="IPR056671">
    <property type="entry name" value="DUF7769"/>
</dbReference>
<evidence type="ECO:0000259" key="1">
    <source>
        <dbReference type="Pfam" id="PF24964"/>
    </source>
</evidence>
<dbReference type="Pfam" id="PF24964">
    <property type="entry name" value="DUF7769"/>
    <property type="match status" value="1"/>
</dbReference>
<dbReference type="OrthoDB" id="1739492at2759"/>
<feature type="domain" description="DUF7769" evidence="1">
    <location>
        <begin position="107"/>
        <end position="156"/>
    </location>
</feature>
<dbReference type="RefSeq" id="XP_027103339.1">
    <property type="nucleotide sequence ID" value="XM_027247538.1"/>
</dbReference>
<name>A0A6P6VJV6_COFAR</name>
<dbReference type="Gene3D" id="3.30.420.10">
    <property type="entry name" value="Ribonuclease H-like superfamily/Ribonuclease H"/>
    <property type="match status" value="1"/>
</dbReference>
<protein>
    <recommendedName>
        <fullName evidence="1">DUF7769 domain-containing protein</fullName>
    </recommendedName>
</protein>
<reference evidence="2" key="1">
    <citation type="journal article" date="2025" name="Foods">
        <title>Unveiling the Microbial Signatures of Arabica Coffee Cherries: Insights into Ripeness Specific Diversity, Functional Traits, and Implications for Quality and Safety.</title>
        <authorList>
            <consortium name="RefSeq"/>
            <person name="Tenea G.N."/>
            <person name="Cifuentes V."/>
            <person name="Reyes P."/>
            <person name="Cevallos-Vallejos M."/>
        </authorList>
    </citation>
    <scope>NUCLEOTIDE SEQUENCE [LARGE SCALE GENOMIC DNA]</scope>
</reference>
<proteinExistence type="predicted"/>
<keyword evidence="2" id="KW-1185">Reference proteome</keyword>
<dbReference type="GO" id="GO:0003676">
    <property type="term" value="F:nucleic acid binding"/>
    <property type="evidence" value="ECO:0007669"/>
    <property type="project" value="InterPro"/>
</dbReference>
<dbReference type="InterPro" id="IPR036397">
    <property type="entry name" value="RNaseH_sf"/>
</dbReference>